<proteinExistence type="predicted"/>
<dbReference type="RefSeq" id="YP_009124685.1">
    <property type="nucleotide sequence ID" value="NC_026589.1"/>
</dbReference>
<evidence type="ECO:0000313" key="2">
    <source>
        <dbReference type="EMBL" id="AJA43332.1"/>
    </source>
</evidence>
<feature type="transmembrane region" description="Helical" evidence="1">
    <location>
        <begin position="87"/>
        <end position="116"/>
    </location>
</feature>
<feature type="transmembrane region" description="Helical" evidence="1">
    <location>
        <begin position="21"/>
        <end position="42"/>
    </location>
</feature>
<dbReference type="KEGG" id="vg:23679446"/>
<keyword evidence="3" id="KW-1185">Reference proteome</keyword>
<evidence type="ECO:0000313" key="3">
    <source>
        <dbReference type="Proteomes" id="UP000031075"/>
    </source>
</evidence>
<keyword evidence="1" id="KW-1133">Transmembrane helix</keyword>
<dbReference type="EMBL" id="KP027201">
    <property type="protein sequence ID" value="AJA43332.1"/>
    <property type="molecule type" value="Genomic_DNA"/>
</dbReference>
<dbReference type="OrthoDB" id="38748at10239"/>
<dbReference type="GeneID" id="23679446"/>
<gene>
    <name evidence="2" type="primary">31</name>
    <name evidence="2" type="ORF">PBI_SBASH_31</name>
</gene>
<organism evidence="2 3">
    <name type="scientific">Mycobacterium phage Sbash</name>
    <dbReference type="NCBI Taxonomy" id="1567475"/>
    <lineage>
        <taxon>Viruses</taxon>
        <taxon>Duplodnaviria</taxon>
        <taxon>Heunggongvirae</taxon>
        <taxon>Uroviricota</taxon>
        <taxon>Caudoviricetes</taxon>
        <taxon>Chenonavirus</taxon>
        <taxon>Chenonavirus sbash</taxon>
    </lineage>
</organism>
<evidence type="ECO:0000256" key="1">
    <source>
        <dbReference type="SAM" id="Phobius"/>
    </source>
</evidence>
<keyword evidence="1" id="KW-0812">Transmembrane</keyword>
<accession>A0A0A7RXT6</accession>
<sequence>MTQPLREGLGRPHDGEVTHGRLITAYGLPISCAIVILVSVHPVVTPGALLPGAAIISGVLLSLATMSYNRVKDLGGSEPWEGTDPMWAAVVFARASVAAAQISVVASAGLVVALMIPSCSVAIPYVTALAIGTLLHLFIRIWYLLAMIRHQVGVTAGQRSAGVPR</sequence>
<reference evidence="2 3" key="1">
    <citation type="submission" date="2014-10" db="EMBL/GenBank/DDBJ databases">
        <authorList>
            <person name="Msani S."/>
            <person name="Brouckaert M.-A."/>
            <person name="Jacobs C."/>
            <person name="Mafu P."/>
            <person name="Moti D."/>
            <person name="Naeem M."/>
            <person name="Ntuli T."/>
            <person name="Mngomezulu K."/>
            <person name="Larsen M.H."/>
            <person name="Rubin E.J."/>
            <person name="Russell D.A."/>
            <person name="Guerrero C.A."/>
            <person name="Bowman C.A."/>
            <person name="Jacobs-Sera D."/>
            <person name="Hendrix R.W."/>
            <person name="Hatfull G.F."/>
        </authorList>
    </citation>
    <scope>NUCLEOTIDE SEQUENCE [LARGE SCALE GENOMIC DNA]</scope>
</reference>
<keyword evidence="1" id="KW-0472">Membrane</keyword>
<feature type="transmembrane region" description="Helical" evidence="1">
    <location>
        <begin position="122"/>
        <end position="143"/>
    </location>
</feature>
<name>A0A0A7RXT6_9CAUD</name>
<dbReference type="Proteomes" id="UP000031075">
    <property type="component" value="Segment"/>
</dbReference>
<protein>
    <submittedName>
        <fullName evidence="2">Uncharacterized protein</fullName>
    </submittedName>
</protein>
<feature type="transmembrane region" description="Helical" evidence="1">
    <location>
        <begin position="48"/>
        <end position="66"/>
    </location>
</feature>